<dbReference type="InterPro" id="IPR029068">
    <property type="entry name" value="Glyas_Bleomycin-R_OHBP_Dase"/>
</dbReference>
<proteinExistence type="predicted"/>
<organism evidence="2 3">
    <name type="scientific">Arboricoccus pini</name>
    <dbReference type="NCBI Taxonomy" id="1963835"/>
    <lineage>
        <taxon>Bacteria</taxon>
        <taxon>Pseudomonadati</taxon>
        <taxon>Pseudomonadota</taxon>
        <taxon>Alphaproteobacteria</taxon>
        <taxon>Geminicoccales</taxon>
        <taxon>Geminicoccaceae</taxon>
        <taxon>Arboricoccus</taxon>
    </lineage>
</organism>
<name>A0A212RDV3_9PROT</name>
<dbReference type="PROSITE" id="PS51819">
    <property type="entry name" value="VOC"/>
    <property type="match status" value="2"/>
</dbReference>
<evidence type="ECO:0000313" key="2">
    <source>
        <dbReference type="EMBL" id="SNB70474.1"/>
    </source>
</evidence>
<accession>A0A212RDV3</accession>
<dbReference type="Proteomes" id="UP000197065">
    <property type="component" value="Unassembled WGS sequence"/>
</dbReference>
<sequence>MQLHGIHHLTAISADARGNHAFYTDDLGLRLVKKTVNQDDVSAYHLFYADGRGSPGSDITFFEWPVQPERRGTNAIVRTGLRVGSEEAILYWRERLEALGFAVPQADYVDGRLTLPFEDREGQRLALLNDEGGEPSYPWERSPVPASYQIRGLGPITLSVPTLDPTAQFLIQVLNMRHERDFETEGTGRVHVFAMGEGGPAAELHIRVEPELPRARQGAGAVHHVAFRCRGQEEYRYWVERYRELGVPSSGPVDRFYFRSLYAREPGGILCEIATDEPGFATDEPEATMGARLALPPFLEAQRAEIEKGLKPL</sequence>
<feature type="domain" description="VOC" evidence="1">
    <location>
        <begin position="5"/>
        <end position="141"/>
    </location>
</feature>
<dbReference type="CDD" id="cd08347">
    <property type="entry name" value="PcpA_C_like"/>
    <property type="match status" value="1"/>
</dbReference>
<dbReference type="Gene3D" id="3.10.180.10">
    <property type="entry name" value="2,3-Dihydroxybiphenyl 1,2-Dioxygenase, domain 1"/>
    <property type="match status" value="2"/>
</dbReference>
<reference evidence="2 3" key="1">
    <citation type="submission" date="2017-06" db="EMBL/GenBank/DDBJ databases">
        <authorList>
            <person name="Kim H.J."/>
            <person name="Triplett B.A."/>
        </authorList>
    </citation>
    <scope>NUCLEOTIDE SEQUENCE [LARGE SCALE GENOMIC DNA]</scope>
    <source>
        <strain evidence="2 3">B29T1</strain>
    </source>
</reference>
<evidence type="ECO:0000259" key="1">
    <source>
        <dbReference type="PROSITE" id="PS51819"/>
    </source>
</evidence>
<dbReference type="InterPro" id="IPR052537">
    <property type="entry name" value="Extradiol_RC_dioxygenase"/>
</dbReference>
<feature type="domain" description="VOC" evidence="1">
    <location>
        <begin position="152"/>
        <end position="276"/>
    </location>
</feature>
<dbReference type="OrthoDB" id="9785698at2"/>
<evidence type="ECO:0000313" key="3">
    <source>
        <dbReference type="Proteomes" id="UP000197065"/>
    </source>
</evidence>
<dbReference type="RefSeq" id="WP_088561768.1">
    <property type="nucleotide sequence ID" value="NZ_FYEH01000007.1"/>
</dbReference>
<dbReference type="PANTHER" id="PTHR36110">
    <property type="entry name" value="RING-CLEAVING DIOXYGENASE MHQE-RELATED"/>
    <property type="match status" value="1"/>
</dbReference>
<protein>
    <submittedName>
        <fullName evidence="2">Glyoxalase family protein</fullName>
    </submittedName>
</protein>
<dbReference type="InterPro" id="IPR037523">
    <property type="entry name" value="VOC_core"/>
</dbReference>
<gene>
    <name evidence="2" type="ORF">SAMN07250955_107211</name>
</gene>
<keyword evidence="3" id="KW-1185">Reference proteome</keyword>
<dbReference type="PANTHER" id="PTHR36110:SF4">
    <property type="entry name" value="RING-CLEAVING DIOXYGENASE MHQA-RELATED"/>
    <property type="match status" value="1"/>
</dbReference>
<dbReference type="SUPFAM" id="SSF54593">
    <property type="entry name" value="Glyoxalase/Bleomycin resistance protein/Dihydroxybiphenyl dioxygenase"/>
    <property type="match status" value="1"/>
</dbReference>
<dbReference type="EMBL" id="FYEH01000007">
    <property type="protein sequence ID" value="SNB70474.1"/>
    <property type="molecule type" value="Genomic_DNA"/>
</dbReference>
<dbReference type="AlphaFoldDB" id="A0A212RDV3"/>
<dbReference type="Pfam" id="PF00903">
    <property type="entry name" value="Glyoxalase"/>
    <property type="match status" value="2"/>
</dbReference>
<dbReference type="InterPro" id="IPR004360">
    <property type="entry name" value="Glyas_Fos-R_dOase_dom"/>
</dbReference>